<evidence type="ECO:0000259" key="2">
    <source>
        <dbReference type="Pfam" id="PF09335"/>
    </source>
</evidence>
<dbReference type="PANTHER" id="PTHR42709:SF4">
    <property type="entry name" value="INNER MEMBRANE PROTEIN YQAA"/>
    <property type="match status" value="1"/>
</dbReference>
<reference evidence="3 4" key="1">
    <citation type="submission" date="2020-12" db="EMBL/GenBank/DDBJ databases">
        <title>Novel Thalassolituus-related marine hydrocarbonoclastic bacteria mediated algae-derived hydrocarbons mineralization in twilight zone of the northern South China Sea.</title>
        <authorList>
            <person name="Dong C."/>
        </authorList>
    </citation>
    <scope>NUCLEOTIDE SEQUENCE [LARGE SCALE GENOMIC DNA]</scope>
    <source>
        <strain evidence="3 4">IMCC1826</strain>
    </source>
</reference>
<evidence type="ECO:0000313" key="4">
    <source>
        <dbReference type="Proteomes" id="UP000714380"/>
    </source>
</evidence>
<feature type="transmembrane region" description="Helical" evidence="1">
    <location>
        <begin position="96"/>
        <end position="119"/>
    </location>
</feature>
<feature type="domain" description="VTT" evidence="2">
    <location>
        <begin position="48"/>
        <end position="143"/>
    </location>
</feature>
<feature type="transmembrane region" description="Helical" evidence="1">
    <location>
        <begin position="125"/>
        <end position="146"/>
    </location>
</feature>
<proteinExistence type="predicted"/>
<feature type="transmembrane region" description="Helical" evidence="1">
    <location>
        <begin position="12"/>
        <end position="30"/>
    </location>
</feature>
<dbReference type="RefSeq" id="WP_225676390.1">
    <property type="nucleotide sequence ID" value="NZ_JAEDAH010000096.1"/>
</dbReference>
<keyword evidence="1" id="KW-0472">Membrane</keyword>
<dbReference type="InterPro" id="IPR051311">
    <property type="entry name" value="DedA_domain"/>
</dbReference>
<comment type="caution">
    <text evidence="3">The sequence shown here is derived from an EMBL/GenBank/DDBJ whole genome shotgun (WGS) entry which is preliminary data.</text>
</comment>
<dbReference type="Proteomes" id="UP000714380">
    <property type="component" value="Unassembled WGS sequence"/>
</dbReference>
<evidence type="ECO:0000256" key="1">
    <source>
        <dbReference type="SAM" id="Phobius"/>
    </source>
</evidence>
<protein>
    <submittedName>
        <fullName evidence="3">DedA family protein</fullName>
    </submittedName>
</protein>
<accession>A0ABS7ZUX1</accession>
<dbReference type="EMBL" id="JAEDAH010000096">
    <property type="protein sequence ID" value="MCA6064937.1"/>
    <property type="molecule type" value="Genomic_DNA"/>
</dbReference>
<gene>
    <name evidence="3" type="ORF">I9W95_15115</name>
</gene>
<keyword evidence="1" id="KW-1133">Transmembrane helix</keyword>
<keyword evidence="4" id="KW-1185">Reference proteome</keyword>
<name>A0ABS7ZUX1_9GAMM</name>
<organism evidence="3 4">
    <name type="scientific">Thalassolituus marinus</name>
    <dbReference type="NCBI Taxonomy" id="671053"/>
    <lineage>
        <taxon>Bacteria</taxon>
        <taxon>Pseudomonadati</taxon>
        <taxon>Pseudomonadota</taxon>
        <taxon>Gammaproteobacteria</taxon>
        <taxon>Oceanospirillales</taxon>
        <taxon>Oceanospirillaceae</taxon>
        <taxon>Thalassolituus</taxon>
    </lineage>
</organism>
<evidence type="ECO:0000313" key="3">
    <source>
        <dbReference type="EMBL" id="MCA6064937.1"/>
    </source>
</evidence>
<sequence length="147" mass="16212">MPEWLAAAELPWLYSVMGLFLVALLAASLLPLGSEWLLLWLLHDGGDPALLWLVASAGNIAGSLINYALGYWLGERLAQRQQGTGWQRAQAFFQRYGVWSLLLAWVPVIGDPLTLLAGIMRVRLALFIVLVAVGKCARYGVLVLPWL</sequence>
<dbReference type="Pfam" id="PF09335">
    <property type="entry name" value="VTT_dom"/>
    <property type="match status" value="1"/>
</dbReference>
<dbReference type="PANTHER" id="PTHR42709">
    <property type="entry name" value="ALKALINE PHOSPHATASE LIKE PROTEIN"/>
    <property type="match status" value="1"/>
</dbReference>
<feature type="transmembrane region" description="Helical" evidence="1">
    <location>
        <begin position="50"/>
        <end position="73"/>
    </location>
</feature>
<dbReference type="InterPro" id="IPR032816">
    <property type="entry name" value="VTT_dom"/>
</dbReference>
<keyword evidence="1" id="KW-0812">Transmembrane</keyword>